<keyword evidence="8" id="KW-0812">Transmembrane</keyword>
<keyword evidence="23" id="KW-1185">Reference proteome</keyword>
<evidence type="ECO:0000256" key="10">
    <source>
        <dbReference type="ARBA" id="ARBA00022857"/>
    </source>
</evidence>
<dbReference type="FunCoup" id="A0A2Y9G1W5">
    <property type="interactions" value="667"/>
</dbReference>
<evidence type="ECO:0000256" key="14">
    <source>
        <dbReference type="ARBA" id="ARBA00023136"/>
    </source>
</evidence>
<evidence type="ECO:0000256" key="16">
    <source>
        <dbReference type="ARBA" id="ARBA00023180"/>
    </source>
</evidence>
<protein>
    <recommendedName>
        <fullName evidence="6">ADP-ribosyl cyclase/cyclic ADP-ribose hydrolase 1</fullName>
        <ecNumber evidence="5">2.4.99.20</ecNumber>
        <ecNumber evidence="4">3.2.2.6</ecNumber>
    </recommendedName>
    <alternativeName>
        <fullName evidence="21">2'-phospho-ADP-ribosyl cyclase</fullName>
    </alternativeName>
    <alternativeName>
        <fullName evidence="19">2'-phospho-ADP-ribosyl cyclase/2'-phospho-cyclic-ADP-ribose transferase</fullName>
    </alternativeName>
    <alternativeName>
        <fullName evidence="17">2'-phospho-cyclic-ADP-ribose transferase</fullName>
    </alternativeName>
    <alternativeName>
        <fullName evidence="20">ADP-ribosyl cyclase 1</fullName>
    </alternativeName>
    <alternativeName>
        <fullName evidence="18">Cyclic ADP-ribose hydrolase 1</fullName>
    </alternativeName>
</protein>
<dbReference type="GO" id="GO:0005886">
    <property type="term" value="C:plasma membrane"/>
    <property type="evidence" value="ECO:0007669"/>
    <property type="project" value="TreeGrafter"/>
</dbReference>
<evidence type="ECO:0000256" key="15">
    <source>
        <dbReference type="ARBA" id="ARBA00023157"/>
    </source>
</evidence>
<evidence type="ECO:0000256" key="1">
    <source>
        <dbReference type="ARBA" id="ARBA00004606"/>
    </source>
</evidence>
<evidence type="ECO:0000256" key="3">
    <source>
        <dbReference type="ARBA" id="ARBA00011738"/>
    </source>
</evidence>
<dbReference type="Gene3D" id="3.40.50.720">
    <property type="entry name" value="NAD(P)-binding Rossmann-like Domain"/>
    <property type="match status" value="1"/>
</dbReference>
<dbReference type="SUPFAM" id="SSF52309">
    <property type="entry name" value="N-(deoxy)ribosyltransferase-like"/>
    <property type="match status" value="1"/>
</dbReference>
<evidence type="ECO:0000256" key="6">
    <source>
        <dbReference type="ARBA" id="ARBA00015644"/>
    </source>
</evidence>
<keyword evidence="12" id="KW-1133">Transmembrane helix</keyword>
<dbReference type="CDD" id="cd04759">
    <property type="entry name" value="Rib_hydrolase"/>
    <property type="match status" value="1"/>
</dbReference>
<dbReference type="PANTHER" id="PTHR10912:SF5">
    <property type="entry name" value="ADP-RIBOSYL CYCLASE_CYCLIC ADP-RIBOSE HYDROLASE 1"/>
    <property type="match status" value="1"/>
</dbReference>
<dbReference type="Gene3D" id="1.20.82.10">
    <property type="entry name" value="ADP Ribosyl Cyclase, Chain A, domain 1"/>
    <property type="match status" value="1"/>
</dbReference>
<accession>A0A2Y9G1W5</accession>
<dbReference type="GeneID" id="101346368"/>
<evidence type="ECO:0000256" key="12">
    <source>
        <dbReference type="ARBA" id="ARBA00022989"/>
    </source>
</evidence>
<dbReference type="AlphaFoldDB" id="A0A2Y9G1W5"/>
<evidence type="ECO:0000256" key="18">
    <source>
        <dbReference type="ARBA" id="ARBA00030272"/>
    </source>
</evidence>
<keyword evidence="9 24" id="KW-0378">Hydrolase</keyword>
<dbReference type="KEGG" id="tmu:101346368"/>
<comment type="subunit">
    <text evidence="3">Homodimer.</text>
</comment>
<dbReference type="GO" id="GO:0061809">
    <property type="term" value="F:NAD+ nucleosidase activity, cyclic ADP-ribose generating"/>
    <property type="evidence" value="ECO:0007669"/>
    <property type="project" value="UniProtKB-EC"/>
</dbReference>
<keyword evidence="15" id="KW-1015">Disulfide bond</keyword>
<dbReference type="InParanoid" id="A0A2Y9G1W5"/>
<evidence type="ECO:0000256" key="22">
    <source>
        <dbReference type="ARBA" id="ARBA00049238"/>
    </source>
</evidence>
<name>A0A2Y9G1W5_TRIMA</name>
<evidence type="ECO:0000256" key="5">
    <source>
        <dbReference type="ARBA" id="ARBA00012600"/>
    </source>
</evidence>
<evidence type="ECO:0000256" key="7">
    <source>
        <dbReference type="ARBA" id="ARBA00022679"/>
    </source>
</evidence>
<gene>
    <name evidence="24" type="primary">CD38</name>
</gene>
<organism evidence="23 24">
    <name type="scientific">Trichechus manatus latirostris</name>
    <name type="common">Florida manatee</name>
    <dbReference type="NCBI Taxonomy" id="127582"/>
    <lineage>
        <taxon>Eukaryota</taxon>
        <taxon>Metazoa</taxon>
        <taxon>Chordata</taxon>
        <taxon>Craniata</taxon>
        <taxon>Vertebrata</taxon>
        <taxon>Euteleostomi</taxon>
        <taxon>Mammalia</taxon>
        <taxon>Eutheria</taxon>
        <taxon>Afrotheria</taxon>
        <taxon>Sirenia</taxon>
        <taxon>Trichechidae</taxon>
        <taxon>Trichechus</taxon>
    </lineage>
</organism>
<dbReference type="GO" id="GO:0016849">
    <property type="term" value="F:phosphorus-oxygen lyase activity"/>
    <property type="evidence" value="ECO:0007669"/>
    <property type="project" value="TreeGrafter"/>
</dbReference>
<evidence type="ECO:0000256" key="8">
    <source>
        <dbReference type="ARBA" id="ARBA00022692"/>
    </source>
</evidence>
<keyword evidence="7" id="KW-0808">Transferase</keyword>
<reference evidence="24" key="1">
    <citation type="submission" date="2025-08" db="UniProtKB">
        <authorList>
            <consortium name="RefSeq"/>
        </authorList>
    </citation>
    <scope>IDENTIFICATION</scope>
</reference>
<keyword evidence="13" id="KW-0520">NAD</keyword>
<evidence type="ECO:0000313" key="24">
    <source>
        <dbReference type="RefSeq" id="XP_012415323.2"/>
    </source>
</evidence>
<evidence type="ECO:0000256" key="21">
    <source>
        <dbReference type="ARBA" id="ARBA00031840"/>
    </source>
</evidence>
<evidence type="ECO:0000256" key="11">
    <source>
        <dbReference type="ARBA" id="ARBA00022968"/>
    </source>
</evidence>
<dbReference type="EC" id="3.2.2.6" evidence="4"/>
<dbReference type="Pfam" id="PF02267">
    <property type="entry name" value="Rib_hydrolayse"/>
    <property type="match status" value="1"/>
</dbReference>
<keyword evidence="11" id="KW-0735">Signal-anchor</keyword>
<comment type="similarity">
    <text evidence="2">Belongs to the ADP-ribosyl cyclase family.</text>
</comment>
<dbReference type="CTD" id="952"/>
<proteinExistence type="inferred from homology"/>
<evidence type="ECO:0000256" key="17">
    <source>
        <dbReference type="ARBA" id="ARBA00029787"/>
    </source>
</evidence>
<dbReference type="STRING" id="127582.A0A2Y9G1W5"/>
<dbReference type="GO" id="GO:0016740">
    <property type="term" value="F:transferase activity"/>
    <property type="evidence" value="ECO:0007669"/>
    <property type="project" value="UniProtKB-KW"/>
</dbReference>
<evidence type="ECO:0000256" key="2">
    <source>
        <dbReference type="ARBA" id="ARBA00005406"/>
    </source>
</evidence>
<dbReference type="RefSeq" id="XP_012415323.2">
    <property type="nucleotide sequence ID" value="XM_012559869.2"/>
</dbReference>
<keyword evidence="16" id="KW-0325">Glycoprotein</keyword>
<evidence type="ECO:0000256" key="20">
    <source>
        <dbReference type="ARBA" id="ARBA00031355"/>
    </source>
</evidence>
<keyword evidence="10" id="KW-0521">NADP</keyword>
<sequence>MAPWSSSSRGRRVCCCVLIGLGVLVLGAAVTAGIRRWLQPSGHKQWEGAGTTAHISEIFLGRCFTYTQIIHPELRDKNCQKIWNAFKNSFISKDTCNITEEDYQPLIKLTTQTLPCNQTLFWSKTNVLVHRYTKAQKELFTLEDTLLGYMADDLIWCGSSGNSEMNYQSCPSRMENCSNSPVFVFWKTVSKKFAEAACGVVHVMLNGSISRAFVRNSIFGSIEVMNLHQERVHSLRAWVMHDIGGDFSDSCSGSSINDLRSIMREKNIPFTCQDDYKPVRYIQCVSHPEHSSCP</sequence>
<evidence type="ECO:0000313" key="23">
    <source>
        <dbReference type="Proteomes" id="UP000248480"/>
    </source>
</evidence>
<comment type="subcellular location">
    <subcellularLocation>
        <location evidence="1">Membrane</location>
        <topology evidence="1">Single-pass type II membrane protein</topology>
    </subcellularLocation>
</comment>
<dbReference type="Proteomes" id="UP000248480">
    <property type="component" value="Unplaced"/>
</dbReference>
<keyword evidence="14" id="KW-0472">Membrane</keyword>
<comment type="catalytic activity">
    <reaction evidence="22">
        <text>NAD(+) + H2O = ADP-D-ribose + nicotinamide + H(+)</text>
        <dbReference type="Rhea" id="RHEA:16301"/>
        <dbReference type="ChEBI" id="CHEBI:15377"/>
        <dbReference type="ChEBI" id="CHEBI:15378"/>
        <dbReference type="ChEBI" id="CHEBI:17154"/>
        <dbReference type="ChEBI" id="CHEBI:57540"/>
        <dbReference type="ChEBI" id="CHEBI:57967"/>
        <dbReference type="EC" id="3.2.2.6"/>
    </reaction>
</comment>
<evidence type="ECO:0000256" key="4">
    <source>
        <dbReference type="ARBA" id="ARBA00011982"/>
    </source>
</evidence>
<evidence type="ECO:0000256" key="13">
    <source>
        <dbReference type="ARBA" id="ARBA00023027"/>
    </source>
</evidence>
<dbReference type="PANTHER" id="PTHR10912">
    <property type="entry name" value="ADP-RIBOSYL CYCLASE"/>
    <property type="match status" value="1"/>
</dbReference>
<evidence type="ECO:0000256" key="9">
    <source>
        <dbReference type="ARBA" id="ARBA00022801"/>
    </source>
</evidence>
<dbReference type="InterPro" id="IPR003193">
    <property type="entry name" value="ADP-ribosyl_cyclase"/>
</dbReference>
<evidence type="ECO:0000256" key="19">
    <source>
        <dbReference type="ARBA" id="ARBA00030418"/>
    </source>
</evidence>
<dbReference type="EC" id="2.4.99.20" evidence="5"/>
<dbReference type="GO" id="GO:0030890">
    <property type="term" value="P:positive regulation of B cell proliferation"/>
    <property type="evidence" value="ECO:0007669"/>
    <property type="project" value="TreeGrafter"/>
</dbReference>